<keyword evidence="1" id="KW-0472">Membrane</keyword>
<dbReference type="Proteomes" id="UP000037392">
    <property type="component" value="Unassembled WGS sequence"/>
</dbReference>
<sequence length="1011" mass="109118">MKGLTKIVLKRPVTVIMCLLCLVVFGFSSVRSARQELTPEMNMPILMVTTTYAGAQPGDVDQLVSQKIEAAAGALEGAKKITSTSSENFSMVVIQYEYEVDLNEAYDDLKKKIDETVPDLPEDADTPVIMELDMDSGTDMTLVVSKNGEANQYGYVNSEILPEFEKLSGVAEAAIAGGSGDYIRIEVLSEEMTQYGLSLGSIANDVATAEVEQPGGSISVGRKEASVSTRLGFDTEESLKEIPLTVSGGHIVYLGDVANIYTTQEKDRSIAHYNGEPAVVMSISKQQSVTAAEVSANVNRMVRSLMAGDPQLDIHIVNDSSEDIRSSLLSIVETIILAMVLSMAVIWLFFGDLKASLIVGSSIPVSILAALILMGAMDFSLNMLTLAALSMGVGMMVDNSIVVLESCFRMTQTEGKGLIDYYHDALEGTGIVASSVLGSTLTTCVVFLPLALLGGMAGQMFKPLGFTIVFCMGASLISAITIVPLCYMLYKPQEKEHAPFSRPVVRLQEAYRKVMRMILPKKKTVMGTSVLLLVFSFFLAGQLGFNLISADDQGQIAITVEMAPGLKDEEADDVIRKVEQAFADYGEMESYVASYGGSGAGSDGSVQIMVYLTDDRKTPTKEAVKRFKQKLSMITDCNVSVEENTIAGMSDGDGYELILKSTDYNELKKVSDQIVAELMERGELTRIHSTLENSAPVVEVMVDAIEAKAAGLLPSSVGHSVYEAINGITATTMKVKGEDVDVKVEYTPGEFSSADQIRQMTLSLDNGSYVALSDVAQLSFQDSPASISREDKQYLVTITGDYTPGAREGADDLLLQEVVKPKLNASVNQGTSSMDETTMEEMTNLLTAVLMAVFLVFVVMAAQFESPRFSFMVMTTIPFSLIGAFGLLFLMGSDMGMVVILGFLMLIGTVVNSGILYVDTVNQFRQDMELPEALIEAGAVRMRPILMTTMTTVLSMVPMALALGHSGEMLQGLAIVNIGGLAASTVLSLLMLPVYYSIMSGNKKRKVRVRE</sequence>
<proteinExistence type="predicted"/>
<dbReference type="EMBL" id="ADLK01000028">
    <property type="protein sequence ID" value="KMW16937.1"/>
    <property type="molecule type" value="Genomic_DNA"/>
</dbReference>
<feature type="transmembrane region" description="Helical" evidence="1">
    <location>
        <begin position="525"/>
        <end position="545"/>
    </location>
</feature>
<dbReference type="GO" id="GO:0042910">
    <property type="term" value="F:xenobiotic transmembrane transporter activity"/>
    <property type="evidence" value="ECO:0007669"/>
    <property type="project" value="TreeGrafter"/>
</dbReference>
<accession>A0A0J9BVC5</accession>
<dbReference type="GO" id="GO:0005886">
    <property type="term" value="C:plasma membrane"/>
    <property type="evidence" value="ECO:0007669"/>
    <property type="project" value="TreeGrafter"/>
</dbReference>
<feature type="transmembrane region" description="Helical" evidence="1">
    <location>
        <begin position="975"/>
        <end position="998"/>
    </location>
</feature>
<feature type="transmembrane region" description="Helical" evidence="1">
    <location>
        <begin position="842"/>
        <end position="862"/>
    </location>
</feature>
<organism evidence="2 3">
    <name type="scientific">[Clostridium] citroniae WAL-19142</name>
    <dbReference type="NCBI Taxonomy" id="742734"/>
    <lineage>
        <taxon>Bacteria</taxon>
        <taxon>Bacillati</taxon>
        <taxon>Bacillota</taxon>
        <taxon>Clostridia</taxon>
        <taxon>Lachnospirales</taxon>
        <taxon>Lachnospiraceae</taxon>
        <taxon>Enterocloster</taxon>
    </lineage>
</organism>
<dbReference type="AlphaFoldDB" id="A0A0J9BVC5"/>
<dbReference type="PATRIC" id="fig|742734.4.peg.3852"/>
<name>A0A0J9BVC5_9FIRM</name>
<feature type="transmembrane region" description="Helical" evidence="1">
    <location>
        <begin position="357"/>
        <end position="377"/>
    </location>
</feature>
<feature type="transmembrane region" description="Helical" evidence="1">
    <location>
        <begin position="328"/>
        <end position="350"/>
    </location>
</feature>
<keyword evidence="1" id="KW-1133">Transmembrane helix</keyword>
<dbReference type="Gene3D" id="3.30.70.1430">
    <property type="entry name" value="Multidrug efflux transporter AcrB pore domain"/>
    <property type="match status" value="2"/>
</dbReference>
<evidence type="ECO:0000313" key="2">
    <source>
        <dbReference type="EMBL" id="KMW16937.1"/>
    </source>
</evidence>
<dbReference type="SUPFAM" id="SSF82714">
    <property type="entry name" value="Multidrug efflux transporter AcrB TolC docking domain, DN and DC subdomains"/>
    <property type="match status" value="2"/>
</dbReference>
<dbReference type="PRINTS" id="PR00702">
    <property type="entry name" value="ACRIFLAVINRP"/>
</dbReference>
<dbReference type="PANTHER" id="PTHR32063:SF0">
    <property type="entry name" value="SWARMING MOTILITY PROTEIN SWRC"/>
    <property type="match status" value="1"/>
</dbReference>
<dbReference type="Gene3D" id="3.30.70.1440">
    <property type="entry name" value="Multidrug efflux transporter AcrB pore domain"/>
    <property type="match status" value="1"/>
</dbReference>
<keyword evidence="1" id="KW-0812">Transmembrane</keyword>
<dbReference type="InterPro" id="IPR001036">
    <property type="entry name" value="Acrflvin-R"/>
</dbReference>
<evidence type="ECO:0000256" key="1">
    <source>
        <dbReference type="SAM" id="Phobius"/>
    </source>
</evidence>
<dbReference type="Gene3D" id="3.30.2090.10">
    <property type="entry name" value="Multidrug efflux transporter AcrB TolC docking domain, DN and DC subdomains"/>
    <property type="match status" value="2"/>
</dbReference>
<dbReference type="Pfam" id="PF00873">
    <property type="entry name" value="ACR_tran"/>
    <property type="match status" value="1"/>
</dbReference>
<dbReference type="OrthoDB" id="9757876at2"/>
<gene>
    <name evidence="2" type="ORF">HMPREF9470_03590</name>
</gene>
<feature type="transmembrane region" description="Helical" evidence="1">
    <location>
        <begin position="425"/>
        <end position="452"/>
    </location>
</feature>
<dbReference type="PANTHER" id="PTHR32063">
    <property type="match status" value="1"/>
</dbReference>
<dbReference type="SUPFAM" id="SSF82866">
    <property type="entry name" value="Multidrug efflux transporter AcrB transmembrane domain"/>
    <property type="match status" value="2"/>
</dbReference>
<evidence type="ECO:0008006" key="4">
    <source>
        <dbReference type="Google" id="ProtNLM"/>
    </source>
</evidence>
<protein>
    <recommendedName>
        <fullName evidence="4">SSD domain-containing protein</fullName>
    </recommendedName>
</protein>
<feature type="transmembrane region" description="Helical" evidence="1">
    <location>
        <begin position="869"/>
        <end position="891"/>
    </location>
</feature>
<feature type="transmembrane region" description="Helical" evidence="1">
    <location>
        <begin position="897"/>
        <end position="918"/>
    </location>
</feature>
<feature type="transmembrane region" description="Helical" evidence="1">
    <location>
        <begin position="464"/>
        <end position="490"/>
    </location>
</feature>
<dbReference type="InterPro" id="IPR027463">
    <property type="entry name" value="AcrB_DN_DC_subdom"/>
</dbReference>
<comment type="caution">
    <text evidence="2">The sequence shown here is derived from an EMBL/GenBank/DDBJ whole genome shotgun (WGS) entry which is preliminary data.</text>
</comment>
<evidence type="ECO:0000313" key="3">
    <source>
        <dbReference type="Proteomes" id="UP000037392"/>
    </source>
</evidence>
<dbReference type="Gene3D" id="1.20.1640.10">
    <property type="entry name" value="Multidrug efflux transporter AcrB transmembrane domain"/>
    <property type="match status" value="2"/>
</dbReference>
<feature type="transmembrane region" description="Helical" evidence="1">
    <location>
        <begin position="383"/>
        <end position="404"/>
    </location>
</feature>
<dbReference type="GeneID" id="93162494"/>
<reference evidence="2 3" key="1">
    <citation type="submission" date="2011-04" db="EMBL/GenBank/DDBJ databases">
        <title>The Genome Sequence of Clostridium citroniae WAL-19142.</title>
        <authorList>
            <consortium name="The Broad Institute Genome Sequencing Platform"/>
            <person name="Earl A."/>
            <person name="Ward D."/>
            <person name="Feldgarden M."/>
            <person name="Gevers D."/>
            <person name="Warren Y.A."/>
            <person name="Tyrrell K.L."/>
            <person name="Citron D.M."/>
            <person name="Goldstein E.J."/>
            <person name="Daigneault M."/>
            <person name="Allen-Vercoe E."/>
            <person name="Young S.K."/>
            <person name="Zeng Q."/>
            <person name="Gargeya S."/>
            <person name="Fitzgerald M."/>
            <person name="Haas B."/>
            <person name="Abouelleil A."/>
            <person name="Alvarado L."/>
            <person name="Arachchi H.M."/>
            <person name="Berlin A."/>
            <person name="Brown A."/>
            <person name="Chapman S.B."/>
            <person name="Chen Z."/>
            <person name="Dunbar C."/>
            <person name="Freedman E."/>
            <person name="Gearin G."/>
            <person name="Gellesch M."/>
            <person name="Goldberg J."/>
            <person name="Griggs A."/>
            <person name="Gujja S."/>
            <person name="Heilman E.R."/>
            <person name="Heiman D."/>
            <person name="Howarth C."/>
            <person name="Larson L."/>
            <person name="Lui A."/>
            <person name="MacDonald P.J."/>
            <person name="Mehta T."/>
            <person name="Montmayeur A."/>
            <person name="Murphy C."/>
            <person name="Neiman D."/>
            <person name="Pearson M."/>
            <person name="Priest M."/>
            <person name="Roberts A."/>
            <person name="Saif S."/>
            <person name="Shea T."/>
            <person name="Shenoy N."/>
            <person name="Sisk P."/>
            <person name="Stolte C."/>
            <person name="Sykes S."/>
            <person name="White J."/>
            <person name="Yandava C."/>
            <person name="Wortman J."/>
            <person name="Nusbaum C."/>
            <person name="Birren B."/>
        </authorList>
    </citation>
    <scope>NUCLEOTIDE SEQUENCE [LARGE SCALE GENOMIC DNA]</scope>
    <source>
        <strain evidence="2 3">WAL-19142</strain>
    </source>
</reference>
<feature type="transmembrane region" description="Helical" evidence="1">
    <location>
        <begin position="945"/>
        <end position="963"/>
    </location>
</feature>
<dbReference type="Gene3D" id="3.30.70.1320">
    <property type="entry name" value="Multidrug efflux transporter AcrB pore domain like"/>
    <property type="match status" value="1"/>
</dbReference>
<dbReference type="SUPFAM" id="SSF82693">
    <property type="entry name" value="Multidrug efflux transporter AcrB pore domain, PN1, PN2, PC1 and PC2 subdomains"/>
    <property type="match status" value="3"/>
</dbReference>
<dbReference type="RefSeq" id="WP_048930399.1">
    <property type="nucleotide sequence ID" value="NZ_KQ235880.1"/>
</dbReference>